<dbReference type="EMBL" id="JBHRZH010000041">
    <property type="protein sequence ID" value="MFC3765548.1"/>
    <property type="molecule type" value="Genomic_DNA"/>
</dbReference>
<dbReference type="Proteomes" id="UP001595699">
    <property type="component" value="Unassembled WGS sequence"/>
</dbReference>
<accession>A0ABV7YN25</accession>
<evidence type="ECO:0000259" key="1">
    <source>
        <dbReference type="Pfam" id="PF21806"/>
    </source>
</evidence>
<feature type="domain" description="DUF6879" evidence="1">
    <location>
        <begin position="3"/>
        <end position="165"/>
    </location>
</feature>
<proteinExistence type="predicted"/>
<comment type="caution">
    <text evidence="2">The sequence shown here is derived from an EMBL/GenBank/DDBJ whole genome shotgun (WGS) entry which is preliminary data.</text>
</comment>
<dbReference type="Pfam" id="PF21806">
    <property type="entry name" value="DUF6879"/>
    <property type="match status" value="1"/>
</dbReference>
<dbReference type="RefSeq" id="WP_205116631.1">
    <property type="nucleotide sequence ID" value="NZ_JAFBCM010000001.1"/>
</dbReference>
<keyword evidence="3" id="KW-1185">Reference proteome</keyword>
<organism evidence="2 3">
    <name type="scientific">Tenggerimyces flavus</name>
    <dbReference type="NCBI Taxonomy" id="1708749"/>
    <lineage>
        <taxon>Bacteria</taxon>
        <taxon>Bacillati</taxon>
        <taxon>Actinomycetota</taxon>
        <taxon>Actinomycetes</taxon>
        <taxon>Propionibacteriales</taxon>
        <taxon>Nocardioidaceae</taxon>
        <taxon>Tenggerimyces</taxon>
    </lineage>
</organism>
<evidence type="ECO:0000313" key="3">
    <source>
        <dbReference type="Proteomes" id="UP001595699"/>
    </source>
</evidence>
<name>A0ABV7YN25_9ACTN</name>
<protein>
    <submittedName>
        <fullName evidence="2">DUF6879 family protein</fullName>
    </submittedName>
</protein>
<sequence length="173" mass="19476">MKLSDLFDSFERSAFRLEALDAYDVPQDTERLAQFLAGEPMSPRTVETSPWLQRVQKTVAEGRSMSRVHAVSRPLTDYIRYELASYAGNVAAGEHVLIADRGQHDDGLADLSDDFWLFDDATVALMRYDADGTFLGAEDDTDRLVHYRAIRDRAVAAAVPYKHFMESEGLLAR</sequence>
<reference evidence="3" key="1">
    <citation type="journal article" date="2019" name="Int. J. Syst. Evol. Microbiol.">
        <title>The Global Catalogue of Microorganisms (GCM) 10K type strain sequencing project: providing services to taxonomists for standard genome sequencing and annotation.</title>
        <authorList>
            <consortium name="The Broad Institute Genomics Platform"/>
            <consortium name="The Broad Institute Genome Sequencing Center for Infectious Disease"/>
            <person name="Wu L."/>
            <person name="Ma J."/>
        </authorList>
    </citation>
    <scope>NUCLEOTIDE SEQUENCE [LARGE SCALE GENOMIC DNA]</scope>
    <source>
        <strain evidence="3">CGMCC 4.7241</strain>
    </source>
</reference>
<evidence type="ECO:0000313" key="2">
    <source>
        <dbReference type="EMBL" id="MFC3765548.1"/>
    </source>
</evidence>
<dbReference type="InterPro" id="IPR049244">
    <property type="entry name" value="DUF6879"/>
</dbReference>
<gene>
    <name evidence="2" type="ORF">ACFOUW_32270</name>
</gene>